<dbReference type="AlphaFoldDB" id="A0A1V1PBU3"/>
<dbReference type="PANTHER" id="PTHR23150:SF19">
    <property type="entry name" value="FORMYLGLYCINE-GENERATING ENZYME"/>
    <property type="match status" value="1"/>
</dbReference>
<sequence>MENSIGMKLILIYPDSYMMGSPEAEAKRDADEKQHRVTITRPFYLGQTEVTQGQWKQVMGENPASFWNCGSDCPVENVAYETCLLFVDKLNKLENTDTYRLPTEAEWEFACRGGTQTPLYSGIMTVNAKGDSAELDEVGWYIKNNCIESATRWPKNEYKCISRGPHPVGLKKPNAWNLYDMHGNVYEWCMDIYHKNAYDKHAEKDPIYMGEGPGYVVRGGSWTHYPRLARSANRDYFLENKAANYIGLRLVKEP</sequence>
<comment type="caution">
    <text evidence="2">The sequence shown here is derived from an EMBL/GenBank/DDBJ whole genome shotgun (WGS) entry which is preliminary data.</text>
</comment>
<dbReference type="Gene3D" id="3.90.1580.10">
    <property type="entry name" value="paralog of FGE (formylglycine-generating enzyme)"/>
    <property type="match status" value="1"/>
</dbReference>
<feature type="domain" description="Sulfatase-modifying factor enzyme-like" evidence="1">
    <location>
        <begin position="10"/>
        <end position="252"/>
    </location>
</feature>
<protein>
    <submittedName>
        <fullName evidence="2">Sulphatase-modifying factor</fullName>
    </submittedName>
</protein>
<dbReference type="SUPFAM" id="SSF56436">
    <property type="entry name" value="C-type lectin-like"/>
    <property type="match status" value="1"/>
</dbReference>
<accession>A0A1V1PBU3</accession>
<dbReference type="InterPro" id="IPR005532">
    <property type="entry name" value="SUMF_dom"/>
</dbReference>
<dbReference type="PANTHER" id="PTHR23150">
    <property type="entry name" value="SULFATASE MODIFYING FACTOR 1, 2"/>
    <property type="match status" value="1"/>
</dbReference>
<dbReference type="Pfam" id="PF03781">
    <property type="entry name" value="FGE-sulfatase"/>
    <property type="match status" value="1"/>
</dbReference>
<gene>
    <name evidence="2" type="ORF">OMM_07610</name>
</gene>
<dbReference type="GO" id="GO:0120147">
    <property type="term" value="F:formylglycine-generating oxidase activity"/>
    <property type="evidence" value="ECO:0007669"/>
    <property type="project" value="TreeGrafter"/>
</dbReference>
<dbReference type="InterPro" id="IPR051043">
    <property type="entry name" value="Sulfatase_Mod_Factor_Kinase"/>
</dbReference>
<dbReference type="EMBL" id="ATBP01000166">
    <property type="protein sequence ID" value="ETR72256.1"/>
    <property type="molecule type" value="Genomic_DNA"/>
</dbReference>
<dbReference type="InterPro" id="IPR042095">
    <property type="entry name" value="SUMF_sf"/>
</dbReference>
<evidence type="ECO:0000259" key="1">
    <source>
        <dbReference type="Pfam" id="PF03781"/>
    </source>
</evidence>
<name>A0A1V1PBU3_9BACT</name>
<evidence type="ECO:0000313" key="3">
    <source>
        <dbReference type="Proteomes" id="UP000189670"/>
    </source>
</evidence>
<proteinExistence type="predicted"/>
<dbReference type="InterPro" id="IPR016187">
    <property type="entry name" value="CTDL_fold"/>
</dbReference>
<dbReference type="Proteomes" id="UP000189670">
    <property type="component" value="Unassembled WGS sequence"/>
</dbReference>
<evidence type="ECO:0000313" key="2">
    <source>
        <dbReference type="EMBL" id="ETR72256.1"/>
    </source>
</evidence>
<reference evidence="3" key="1">
    <citation type="submission" date="2012-11" db="EMBL/GenBank/DDBJ databases">
        <authorList>
            <person name="Lucero-Rivera Y.E."/>
            <person name="Tovar-Ramirez D."/>
        </authorList>
    </citation>
    <scope>NUCLEOTIDE SEQUENCE [LARGE SCALE GENOMIC DNA]</scope>
    <source>
        <strain evidence="3">Araruama</strain>
    </source>
</reference>
<organism evidence="2 3">
    <name type="scientific">Candidatus Magnetoglobus multicellularis str. Araruama</name>
    <dbReference type="NCBI Taxonomy" id="890399"/>
    <lineage>
        <taxon>Bacteria</taxon>
        <taxon>Pseudomonadati</taxon>
        <taxon>Thermodesulfobacteriota</taxon>
        <taxon>Desulfobacteria</taxon>
        <taxon>Desulfobacterales</taxon>
        <taxon>Desulfobacteraceae</taxon>
        <taxon>Candidatus Magnetoglobus</taxon>
    </lineage>
</organism>